<dbReference type="Gene3D" id="1.10.8.730">
    <property type="match status" value="1"/>
</dbReference>
<comment type="caution">
    <text evidence="2">The sequence shown here is derived from an EMBL/GenBank/DDBJ whole genome shotgun (WGS) entry which is preliminary data.</text>
</comment>
<keyword evidence="3" id="KW-1185">Reference proteome</keyword>
<dbReference type="RefSeq" id="WP_308986109.1">
    <property type="nucleotide sequence ID" value="NZ_JARXIC010000029.1"/>
</dbReference>
<sequence>MSSHAPNGWFADGMLIFGSLEKGCTASKGFVIETPDLRGGSIGIKNEYKRKIRHLINSLGPYESMQVQWTCNNDYRHPLTKYYEDTRDHCTDDYTKAIRNERFSRYWSRMLARKLRREHLVVFVSSRMEKYSGNVKTKSGLHKFYEAQLDSLKTHFGELYNQIRSVLGADTTILPMDDLAHYTYFKKFLNPSLTETFDFDYERSFDGRYSIQENCLHCDLRPADKAALEFDGYYHSIFTVMRWPSETYPGIIHNLTSLPSLDYQITVNIKPLDVKKVIRKEEKQADRLKNEHRHKGRQSDATAIQKKEKTIDALAQGYTHPYSVTYIIRTWSKDLDTLRAKTAELKQAVSQMNGAEVYQNTLFASSKKLFFSSWPGWTGSSYTHRDEYAEDGYLADLLPFSATFTGYLNEAEAIYDGNQNNLVGISTFLDETPQHTVLFGISGAGKSVFMEDLLSQTAHKFAYSVIIEEGLSYERFTNNLGGTPIIIEPDSDLVINYLDTAGMPLTRLQVSSGVTLVSRMIGVPDSQERQQVRQAQIGHYIDLLYRDQFESWVRKNRSRIPEVRKMACATYLWKQKKIRTKTSFVEAFSIFKELLKSENEEALEFFDSIGSETIVEFAKNPDTSDYVKDTVFAYFEPQDYPIHSQLIELMRFGRSSYHPKAEIDELATLMSAWTATGSYGKLFDGTTNINLRDKIAHFELGQLGDEAVELRTAAGLLITSFARQHIISLPRHLRKRIIFEEVSRFLDVPGGEKTVSEAYAQLRKFSCWTCSIVQQYERFKSSRIRSVVMGNSKQHLLMRQLDRADIHEIAKDTGLPPSVQEAIMDYPLVEQQSKGHKFSSVCYYAPGAHPPLCGTALNIQATTYHKNADGQAPQSEKETVLE</sequence>
<proteinExistence type="predicted"/>
<dbReference type="PANTHER" id="PTHR38467">
    <property type="match status" value="1"/>
</dbReference>
<gene>
    <name evidence="2" type="ORF">QEH59_14595</name>
</gene>
<evidence type="ECO:0008006" key="4">
    <source>
        <dbReference type="Google" id="ProtNLM"/>
    </source>
</evidence>
<dbReference type="PANTHER" id="PTHR38467:SF1">
    <property type="entry name" value="CONJUGATIVE TRANSFER: ASSEMBLY"/>
    <property type="match status" value="1"/>
</dbReference>
<dbReference type="InterPro" id="IPR053155">
    <property type="entry name" value="F-pilin_assembly_TraC"/>
</dbReference>
<dbReference type="SUPFAM" id="SSF52540">
    <property type="entry name" value="P-loop containing nucleoside triphosphate hydrolases"/>
    <property type="match status" value="1"/>
</dbReference>
<dbReference type="Gene3D" id="3.40.50.300">
    <property type="entry name" value="P-loop containing nucleotide triphosphate hydrolases"/>
    <property type="match status" value="1"/>
</dbReference>
<evidence type="ECO:0000256" key="1">
    <source>
        <dbReference type="SAM" id="MobiDB-lite"/>
    </source>
</evidence>
<reference evidence="2 3" key="1">
    <citation type="submission" date="2023-04" db="EMBL/GenBank/DDBJ databases">
        <title>A novel bacteria isolated from coastal sediment.</title>
        <authorList>
            <person name="Liu X.-J."/>
            <person name="Du Z.-J."/>
        </authorList>
    </citation>
    <scope>NUCLEOTIDE SEQUENCE [LARGE SCALE GENOMIC DNA]</scope>
    <source>
        <strain evidence="2 3">SDUM461004</strain>
    </source>
</reference>
<name>A0ABU1ALI6_9BACT</name>
<evidence type="ECO:0000313" key="3">
    <source>
        <dbReference type="Proteomes" id="UP001243717"/>
    </source>
</evidence>
<feature type="region of interest" description="Disordered" evidence="1">
    <location>
        <begin position="283"/>
        <end position="302"/>
    </location>
</feature>
<protein>
    <recommendedName>
        <fullName evidence="4">TraG P-loop domain-containing protein</fullName>
    </recommendedName>
</protein>
<organism evidence="2 3">
    <name type="scientific">Thalassobacterium sedimentorum</name>
    <dbReference type="NCBI Taxonomy" id="3041258"/>
    <lineage>
        <taxon>Bacteria</taxon>
        <taxon>Pseudomonadati</taxon>
        <taxon>Verrucomicrobiota</taxon>
        <taxon>Opitutia</taxon>
        <taxon>Puniceicoccales</taxon>
        <taxon>Coraliomargaritaceae</taxon>
        <taxon>Thalassobacterium</taxon>
    </lineage>
</organism>
<dbReference type="EMBL" id="JARXIC010000029">
    <property type="protein sequence ID" value="MDQ8195660.1"/>
    <property type="molecule type" value="Genomic_DNA"/>
</dbReference>
<accession>A0ABU1ALI6</accession>
<evidence type="ECO:0000313" key="2">
    <source>
        <dbReference type="EMBL" id="MDQ8195660.1"/>
    </source>
</evidence>
<dbReference type="Proteomes" id="UP001243717">
    <property type="component" value="Unassembled WGS sequence"/>
</dbReference>
<dbReference type="InterPro" id="IPR027417">
    <property type="entry name" value="P-loop_NTPase"/>
</dbReference>